<dbReference type="GO" id="GO:0000160">
    <property type="term" value="P:phosphorelay signal transduction system"/>
    <property type="evidence" value="ECO:0007669"/>
    <property type="project" value="InterPro"/>
</dbReference>
<feature type="domain" description="Response regulatory" evidence="2">
    <location>
        <begin position="2"/>
        <end position="117"/>
    </location>
</feature>
<keyword evidence="1" id="KW-0597">Phosphoprotein</keyword>
<dbReference type="EMBL" id="NTHN02000035">
    <property type="protein sequence ID" value="MCT4371996.1"/>
    <property type="molecule type" value="Genomic_DNA"/>
</dbReference>
<reference evidence="4" key="1">
    <citation type="submission" date="2017-09" db="EMBL/GenBank/DDBJ databases">
        <title>Yangia sp. SAOS 153D whole genome sequencing.</title>
        <authorList>
            <person name="Verma A."/>
            <person name="Krishnamurthi S."/>
        </authorList>
    </citation>
    <scope>NUCLEOTIDE SEQUENCE [LARGE SCALE GENOMIC DNA]</scope>
    <source>
        <strain evidence="4">SAOS 153D</strain>
    </source>
</reference>
<organism evidence="4">
    <name type="scientific">Alloyangia mangrovi</name>
    <dbReference type="NCBI Taxonomy" id="1779329"/>
    <lineage>
        <taxon>Bacteria</taxon>
        <taxon>Pseudomonadati</taxon>
        <taxon>Pseudomonadota</taxon>
        <taxon>Alphaproteobacteria</taxon>
        <taxon>Rhodobacterales</taxon>
        <taxon>Roseobacteraceae</taxon>
        <taxon>Alloyangia</taxon>
    </lineage>
</organism>
<comment type="caution">
    <text evidence="4">The sequence shown here is derived from an EMBL/GenBank/DDBJ whole genome shotgun (WGS) entry which is preliminary data.</text>
</comment>
<dbReference type="EMBL" id="NTHN01000350">
    <property type="protein sequence ID" value="PBD17587.1"/>
    <property type="molecule type" value="Genomic_DNA"/>
</dbReference>
<gene>
    <name evidence="3" type="ORF">CLG85_017380</name>
    <name evidence="4" type="ORF">CLG85_19295</name>
</gene>
<proteinExistence type="predicted"/>
<dbReference type="Gene3D" id="3.40.50.2300">
    <property type="match status" value="1"/>
</dbReference>
<evidence type="ECO:0000313" key="3">
    <source>
        <dbReference type="EMBL" id="MCT4371996.1"/>
    </source>
</evidence>
<keyword evidence="5" id="KW-1185">Reference proteome</keyword>
<accession>A0A2A3JRZ1</accession>
<dbReference type="SMART" id="SM00448">
    <property type="entry name" value="REC"/>
    <property type="match status" value="1"/>
</dbReference>
<dbReference type="CDD" id="cd00156">
    <property type="entry name" value="REC"/>
    <property type="match status" value="1"/>
</dbReference>
<dbReference type="OrthoDB" id="7874292at2"/>
<dbReference type="InterPro" id="IPR011006">
    <property type="entry name" value="CheY-like_superfamily"/>
</dbReference>
<protein>
    <submittedName>
        <fullName evidence="3">Response regulator</fullName>
    </submittedName>
</protein>
<evidence type="ECO:0000313" key="5">
    <source>
        <dbReference type="Proteomes" id="UP000217448"/>
    </source>
</evidence>
<evidence type="ECO:0000313" key="4">
    <source>
        <dbReference type="EMBL" id="PBD17587.1"/>
    </source>
</evidence>
<dbReference type="Proteomes" id="UP000217448">
    <property type="component" value="Unassembled WGS sequence"/>
</dbReference>
<feature type="modified residue" description="4-aspartylphosphate" evidence="1">
    <location>
        <position position="51"/>
    </location>
</feature>
<evidence type="ECO:0000259" key="2">
    <source>
        <dbReference type="PROSITE" id="PS50110"/>
    </source>
</evidence>
<dbReference type="InterPro" id="IPR001789">
    <property type="entry name" value="Sig_transdc_resp-reg_receiver"/>
</dbReference>
<evidence type="ECO:0000256" key="1">
    <source>
        <dbReference type="PROSITE-ProRule" id="PRU00169"/>
    </source>
</evidence>
<reference evidence="3" key="3">
    <citation type="submission" date="2024-05" db="EMBL/GenBank/DDBJ databases">
        <title>Yangia mangrovi SAOS 153D genome.</title>
        <authorList>
            <person name="Verma A."/>
            <person name="Pal Y."/>
            <person name="Sundharam S."/>
            <person name="Bisht B."/>
            <person name="Srinivasan K."/>
        </authorList>
    </citation>
    <scope>NUCLEOTIDE SEQUENCE</scope>
    <source>
        <strain evidence="3">SAOS 153D</strain>
    </source>
</reference>
<sequence length="122" mass="12956">MKVLIVQGNQTLAGSWCRHLEGNGADVLVAQDQDGATRLIRDEDVDVIVLDLMLAAGSALAVADFASFRQPDCRVVFVTDSPVFSDGSIFRHCANACAYLPTATAPSDLAAMVEHYGARCAV</sequence>
<dbReference type="PROSITE" id="PS50110">
    <property type="entry name" value="RESPONSE_REGULATORY"/>
    <property type="match status" value="1"/>
</dbReference>
<dbReference type="RefSeq" id="WP_095883708.1">
    <property type="nucleotide sequence ID" value="NZ_NTHN02000035.1"/>
</dbReference>
<dbReference type="AlphaFoldDB" id="A0A2A3JRZ1"/>
<name>A0A2A3JRZ1_9RHOB</name>
<reference evidence="5" key="2">
    <citation type="submission" date="2023-07" db="EMBL/GenBank/DDBJ databases">
        <title>Yangia mangrovi SAOS 153D genome.</title>
        <authorList>
            <person name="Verma A."/>
            <person name="Pal Y."/>
            <person name="Sundharam S."/>
            <person name="Bisht B."/>
            <person name="Srinivasan K."/>
        </authorList>
    </citation>
    <scope>NUCLEOTIDE SEQUENCE [LARGE SCALE GENOMIC DNA]</scope>
    <source>
        <strain evidence="5">SAOS 153D</strain>
    </source>
</reference>
<dbReference type="SUPFAM" id="SSF52172">
    <property type="entry name" value="CheY-like"/>
    <property type="match status" value="1"/>
</dbReference>